<dbReference type="Pfam" id="PF24363">
    <property type="entry name" value="DUF7519"/>
    <property type="match status" value="1"/>
</dbReference>
<organism evidence="2 3">
    <name type="scientific">Halolamina salina</name>
    <dbReference type="NCBI Taxonomy" id="1220023"/>
    <lineage>
        <taxon>Archaea</taxon>
        <taxon>Methanobacteriati</taxon>
        <taxon>Methanobacteriota</taxon>
        <taxon>Stenosarchaea group</taxon>
        <taxon>Halobacteria</taxon>
        <taxon>Halobacteriales</taxon>
        <taxon>Haloferacaceae</taxon>
    </lineage>
</organism>
<dbReference type="AlphaFoldDB" id="A0ABD6B8F8"/>
<evidence type="ECO:0000256" key="1">
    <source>
        <dbReference type="SAM" id="Phobius"/>
    </source>
</evidence>
<dbReference type="RefSeq" id="WP_379818710.1">
    <property type="nucleotide sequence ID" value="NZ_JBHUDH010000131.1"/>
</dbReference>
<keyword evidence="1" id="KW-1133">Transmembrane helix</keyword>
<feature type="transmembrane region" description="Helical" evidence="1">
    <location>
        <begin position="20"/>
        <end position="49"/>
    </location>
</feature>
<feature type="transmembrane region" description="Helical" evidence="1">
    <location>
        <begin position="79"/>
        <end position="95"/>
    </location>
</feature>
<evidence type="ECO:0008006" key="4">
    <source>
        <dbReference type="Google" id="ProtNLM"/>
    </source>
</evidence>
<keyword evidence="1" id="KW-0472">Membrane</keyword>
<sequence>MSEITREPSRFGVAVSGGFALLSITATALVAPTGAAVSGIGLLVLAAGLARASRRLVTNGGGLLLLGVLYAGYTGAPPLPVLIGALFGVLAWDAASNAVSVGEQLGKETDTTRAEVVHVASSFLVGSLAVAVGFGVYVAAAGGQPIASVFLLVVGAVALLNALR</sequence>
<dbReference type="InterPro" id="IPR055941">
    <property type="entry name" value="DUF7519"/>
</dbReference>
<feature type="transmembrane region" description="Helical" evidence="1">
    <location>
        <begin position="146"/>
        <end position="163"/>
    </location>
</feature>
<keyword evidence="3" id="KW-1185">Reference proteome</keyword>
<protein>
    <recommendedName>
        <fullName evidence="4">MFS transporter</fullName>
    </recommendedName>
</protein>
<accession>A0ABD6B8F8</accession>
<reference evidence="2 3" key="1">
    <citation type="journal article" date="2019" name="Int. J. Syst. Evol. Microbiol.">
        <title>The Global Catalogue of Microorganisms (GCM) 10K type strain sequencing project: providing services to taxonomists for standard genome sequencing and annotation.</title>
        <authorList>
            <consortium name="The Broad Institute Genomics Platform"/>
            <consortium name="The Broad Institute Genome Sequencing Center for Infectious Disease"/>
            <person name="Wu L."/>
            <person name="Ma J."/>
        </authorList>
    </citation>
    <scope>NUCLEOTIDE SEQUENCE [LARGE SCALE GENOMIC DNA]</scope>
    <source>
        <strain evidence="2 3">CGMCC 1.12285</strain>
    </source>
</reference>
<proteinExistence type="predicted"/>
<feature type="transmembrane region" description="Helical" evidence="1">
    <location>
        <begin position="116"/>
        <end position="140"/>
    </location>
</feature>
<comment type="caution">
    <text evidence="2">The sequence shown here is derived from an EMBL/GenBank/DDBJ whole genome shotgun (WGS) entry which is preliminary data.</text>
</comment>
<keyword evidence="1" id="KW-0812">Transmembrane</keyword>
<gene>
    <name evidence="2" type="ORF">ACFR9S_11480</name>
</gene>
<dbReference type="Proteomes" id="UP001597111">
    <property type="component" value="Unassembled WGS sequence"/>
</dbReference>
<evidence type="ECO:0000313" key="2">
    <source>
        <dbReference type="EMBL" id="MFD1526905.1"/>
    </source>
</evidence>
<name>A0ABD6B8F8_9EURY</name>
<evidence type="ECO:0000313" key="3">
    <source>
        <dbReference type="Proteomes" id="UP001597111"/>
    </source>
</evidence>
<dbReference type="EMBL" id="JBHUDH010000131">
    <property type="protein sequence ID" value="MFD1526905.1"/>
    <property type="molecule type" value="Genomic_DNA"/>
</dbReference>
<feature type="transmembrane region" description="Helical" evidence="1">
    <location>
        <begin position="56"/>
        <end position="73"/>
    </location>
</feature>